<feature type="disulfide bond" description="Redox-active" evidence="15">
    <location>
        <begin position="47"/>
        <end position="52"/>
    </location>
</feature>
<dbReference type="PIRSF" id="PIRSF000350">
    <property type="entry name" value="Mercury_reductase_MerA"/>
    <property type="match status" value="1"/>
</dbReference>
<dbReference type="GO" id="GO:0006103">
    <property type="term" value="P:2-oxoglutarate metabolic process"/>
    <property type="evidence" value="ECO:0007669"/>
    <property type="project" value="TreeGrafter"/>
</dbReference>
<keyword evidence="7 14" id="KW-0274">FAD</keyword>
<feature type="binding site" evidence="14">
    <location>
        <begin position="185"/>
        <end position="192"/>
    </location>
    <ligand>
        <name>NAD(+)</name>
        <dbReference type="ChEBI" id="CHEBI:57540"/>
    </ligand>
</feature>
<comment type="cofactor">
    <cofactor evidence="14 16">
        <name>FAD</name>
        <dbReference type="ChEBI" id="CHEBI:57692"/>
    </cofactor>
    <text evidence="14 16">Binds 1 FAD per subunit.</text>
</comment>
<dbReference type="GO" id="GO:0050660">
    <property type="term" value="F:flavin adenine dinucleotide binding"/>
    <property type="evidence" value="ECO:0007669"/>
    <property type="project" value="InterPro"/>
</dbReference>
<evidence type="ECO:0000259" key="18">
    <source>
        <dbReference type="Pfam" id="PF07992"/>
    </source>
</evidence>
<comment type="subcellular location">
    <subcellularLocation>
        <location evidence="1">Cytoplasm</location>
    </subcellularLocation>
</comment>
<feature type="binding site" evidence="14">
    <location>
        <position position="56"/>
    </location>
    <ligand>
        <name>FAD</name>
        <dbReference type="ChEBI" id="CHEBI:57692"/>
    </ligand>
</feature>
<keyword evidence="14" id="KW-0547">Nucleotide-binding</keyword>
<dbReference type="EMBL" id="AVPG01000005">
    <property type="protein sequence ID" value="KGX87752.1"/>
    <property type="molecule type" value="Genomic_DNA"/>
</dbReference>
<dbReference type="SUPFAM" id="SSF55424">
    <property type="entry name" value="FAD/NAD-linked reductases, dimerisation (C-terminal) domain"/>
    <property type="match status" value="1"/>
</dbReference>
<evidence type="ECO:0000256" key="15">
    <source>
        <dbReference type="PIRSR" id="PIRSR000350-4"/>
    </source>
</evidence>
<dbReference type="GO" id="GO:0005737">
    <property type="term" value="C:cytoplasm"/>
    <property type="evidence" value="ECO:0007669"/>
    <property type="project" value="UniProtKB-SubCell"/>
</dbReference>
<keyword evidence="5" id="KW-0963">Cytoplasm</keyword>
<comment type="miscellaneous">
    <text evidence="16">The active site is a redox-active disulfide bond.</text>
</comment>
<dbReference type="FunFam" id="3.30.390.30:FF:000001">
    <property type="entry name" value="Dihydrolipoyl dehydrogenase"/>
    <property type="match status" value="1"/>
</dbReference>
<gene>
    <name evidence="19" type="ORF">N784_14165</name>
</gene>
<evidence type="ECO:0000259" key="17">
    <source>
        <dbReference type="Pfam" id="PF02852"/>
    </source>
</evidence>
<dbReference type="Pfam" id="PF02852">
    <property type="entry name" value="Pyr_redox_dim"/>
    <property type="match status" value="1"/>
</dbReference>
<dbReference type="SUPFAM" id="SSF51905">
    <property type="entry name" value="FAD/NAD(P)-binding domain"/>
    <property type="match status" value="1"/>
</dbReference>
<evidence type="ECO:0000256" key="4">
    <source>
        <dbReference type="ARBA" id="ARBA00016961"/>
    </source>
</evidence>
<evidence type="ECO:0000256" key="7">
    <source>
        <dbReference type="ARBA" id="ARBA00022827"/>
    </source>
</evidence>
<evidence type="ECO:0000256" key="2">
    <source>
        <dbReference type="ARBA" id="ARBA00007532"/>
    </source>
</evidence>
<evidence type="ECO:0000256" key="3">
    <source>
        <dbReference type="ARBA" id="ARBA00012608"/>
    </source>
</evidence>
<protein>
    <recommendedName>
        <fullName evidence="4 16">Dihydrolipoyl dehydrogenase</fullName>
        <ecNumber evidence="3 16">1.8.1.4</ecNumber>
    </recommendedName>
</protein>
<dbReference type="Gene3D" id="3.50.50.60">
    <property type="entry name" value="FAD/NAD(P)-binding domain"/>
    <property type="match status" value="2"/>
</dbReference>
<feature type="binding site" evidence="14">
    <location>
        <begin position="149"/>
        <end position="151"/>
    </location>
    <ligand>
        <name>FAD</name>
        <dbReference type="ChEBI" id="CHEBI:57692"/>
    </ligand>
</feature>
<dbReference type="InterPro" id="IPR006258">
    <property type="entry name" value="Lipoamide_DH"/>
</dbReference>
<dbReference type="PANTHER" id="PTHR22912">
    <property type="entry name" value="DISULFIDE OXIDOREDUCTASE"/>
    <property type="match status" value="1"/>
</dbReference>
<evidence type="ECO:0000256" key="1">
    <source>
        <dbReference type="ARBA" id="ARBA00004496"/>
    </source>
</evidence>
<dbReference type="InterPro" id="IPR001100">
    <property type="entry name" value="Pyr_nuc-diS_OxRdtase"/>
</dbReference>
<keyword evidence="11 16" id="KW-0676">Redox-active center</keyword>
<dbReference type="InterPro" id="IPR023753">
    <property type="entry name" value="FAD/NAD-binding_dom"/>
</dbReference>
<feature type="binding site" evidence="14">
    <location>
        <position position="316"/>
    </location>
    <ligand>
        <name>FAD</name>
        <dbReference type="ChEBI" id="CHEBI:57692"/>
    </ligand>
</feature>
<name>A0A0A5HVT0_9BACI</name>
<evidence type="ECO:0000256" key="6">
    <source>
        <dbReference type="ARBA" id="ARBA00022630"/>
    </source>
</evidence>
<sequence length="470" mass="49879">MVVGDFAKELDTVVIGSGPGGYVAAIRAAQLGQKVAIIEKGSIGGACLNVGCIPSKALINASHQFQVSLDSKLLGIHSNDTSINFQETQAWKDNHVVSKLTKGVEMLLKKNKVEIIKGEAHFIDSTTIRVMFDEASGQSYQFKHAIIATGSRPIEIKGFPFKGRVIDSTGALNLQEIPKKLTVIGGGYIGVELAGVYANFGSEVTILEGTSHILPSFERDMVKLVEDDFKRKNVSIMTNATAKSVTQSDEQVTVTYEQDGKEHTVDSDYVLVSVGRRPNTDDLGLELAGIKVAANGLIEVDEQGRTNKKNIFAIGDVVPGAALAHKASYEAKVAAEAISGSKGVAVDYLAMPAVCFTEPELATVGYTEKEAKELGYQVKASKFPLAGNGRALSLNQTQGFIRLITEKQSNAILGAQVAGVSASDLIAELAVAIENGLSAEDITLTIHSHPSMGESIMDAAELALGNPIHI</sequence>
<dbReference type="PRINTS" id="PR00368">
    <property type="entry name" value="FADPNR"/>
</dbReference>
<keyword evidence="6 16" id="KW-0285">Flavoprotein</keyword>
<dbReference type="InterPro" id="IPR016156">
    <property type="entry name" value="FAD/NAD-linked_Rdtase_dimer_sf"/>
</dbReference>
<dbReference type="PRINTS" id="PR00411">
    <property type="entry name" value="PNDRDTASEI"/>
</dbReference>
<dbReference type="AlphaFoldDB" id="A0A0A5HVT0"/>
<dbReference type="PROSITE" id="PS00076">
    <property type="entry name" value="PYRIDINE_REDOX_1"/>
    <property type="match status" value="1"/>
</dbReference>
<comment type="similarity">
    <text evidence="2 16">Belongs to the class-I pyridine nucleotide-disulfide oxidoreductase family.</text>
</comment>
<comment type="caution">
    <text evidence="19">The sequence shown here is derived from an EMBL/GenBank/DDBJ whole genome shotgun (WGS) entry which is preliminary data.</text>
</comment>
<dbReference type="eggNOG" id="COG1249">
    <property type="taxonomic scope" value="Bacteria"/>
</dbReference>
<dbReference type="GO" id="GO:0004148">
    <property type="term" value="F:dihydrolipoyl dehydrogenase (NADH) activity"/>
    <property type="evidence" value="ECO:0007669"/>
    <property type="project" value="UniProtKB-EC"/>
</dbReference>
<dbReference type="OrthoDB" id="9800167at2"/>
<dbReference type="Proteomes" id="UP000030401">
    <property type="component" value="Unassembled WGS sequence"/>
</dbReference>
<dbReference type="InterPro" id="IPR036188">
    <property type="entry name" value="FAD/NAD-bd_sf"/>
</dbReference>
<dbReference type="NCBIfam" id="TIGR01350">
    <property type="entry name" value="lipoamide_DH"/>
    <property type="match status" value="1"/>
</dbReference>
<dbReference type="RefSeq" id="WP_036833143.1">
    <property type="nucleotide sequence ID" value="NZ_AVPG01000005.1"/>
</dbReference>
<evidence type="ECO:0000256" key="14">
    <source>
        <dbReference type="PIRSR" id="PIRSR000350-3"/>
    </source>
</evidence>
<evidence type="ECO:0000256" key="5">
    <source>
        <dbReference type="ARBA" id="ARBA00022490"/>
    </source>
</evidence>
<feature type="domain" description="Pyridine nucleotide-disulphide oxidoreductase dimerisation" evidence="17">
    <location>
        <begin position="351"/>
        <end position="459"/>
    </location>
</feature>
<feature type="domain" description="FAD/NAD(P)-binding" evidence="18">
    <location>
        <begin position="11"/>
        <end position="331"/>
    </location>
</feature>
<dbReference type="Pfam" id="PF07992">
    <property type="entry name" value="Pyr_redox_2"/>
    <property type="match status" value="1"/>
</dbReference>
<feature type="binding site" evidence="14">
    <location>
        <position position="275"/>
    </location>
    <ligand>
        <name>NAD(+)</name>
        <dbReference type="ChEBI" id="CHEBI:57540"/>
    </ligand>
</feature>
<feature type="binding site" evidence="14">
    <location>
        <position position="208"/>
    </location>
    <ligand>
        <name>NAD(+)</name>
        <dbReference type="ChEBI" id="CHEBI:57540"/>
    </ligand>
</feature>
<evidence type="ECO:0000313" key="20">
    <source>
        <dbReference type="Proteomes" id="UP000030401"/>
    </source>
</evidence>
<evidence type="ECO:0000256" key="10">
    <source>
        <dbReference type="ARBA" id="ARBA00023157"/>
    </source>
</evidence>
<accession>A0A0A5HVT0</accession>
<dbReference type="FunFam" id="3.50.50.60:FF:000037">
    <property type="entry name" value="Dihydrolipoyl dehydrogenase"/>
    <property type="match status" value="1"/>
</dbReference>
<keyword evidence="20" id="KW-1185">Reference proteome</keyword>
<keyword evidence="8 16" id="KW-0560">Oxidoreductase</keyword>
<evidence type="ECO:0000256" key="13">
    <source>
        <dbReference type="PIRSR" id="PIRSR000350-2"/>
    </source>
</evidence>
<comment type="catalytic activity">
    <reaction evidence="12 16">
        <text>N(6)-[(R)-dihydrolipoyl]-L-lysyl-[protein] + NAD(+) = N(6)-[(R)-lipoyl]-L-lysyl-[protein] + NADH + H(+)</text>
        <dbReference type="Rhea" id="RHEA:15045"/>
        <dbReference type="Rhea" id="RHEA-COMP:10474"/>
        <dbReference type="Rhea" id="RHEA-COMP:10475"/>
        <dbReference type="ChEBI" id="CHEBI:15378"/>
        <dbReference type="ChEBI" id="CHEBI:57540"/>
        <dbReference type="ChEBI" id="CHEBI:57945"/>
        <dbReference type="ChEBI" id="CHEBI:83099"/>
        <dbReference type="ChEBI" id="CHEBI:83100"/>
        <dbReference type="EC" id="1.8.1.4"/>
    </reaction>
</comment>
<organism evidence="19 20">
    <name type="scientific">Pontibacillus litoralis JSM 072002</name>
    <dbReference type="NCBI Taxonomy" id="1385512"/>
    <lineage>
        <taxon>Bacteria</taxon>
        <taxon>Bacillati</taxon>
        <taxon>Bacillota</taxon>
        <taxon>Bacilli</taxon>
        <taxon>Bacillales</taxon>
        <taxon>Bacillaceae</taxon>
        <taxon>Pontibacillus</taxon>
    </lineage>
</organism>
<dbReference type="InterPro" id="IPR050151">
    <property type="entry name" value="Class-I_Pyr_Nuc-Dis_Oxidored"/>
</dbReference>
<dbReference type="InterPro" id="IPR012999">
    <property type="entry name" value="Pyr_OxRdtase_I_AS"/>
</dbReference>
<feature type="active site" description="Proton acceptor" evidence="13">
    <location>
        <position position="449"/>
    </location>
</feature>
<keyword evidence="10" id="KW-1015">Disulfide bond</keyword>
<evidence type="ECO:0000256" key="11">
    <source>
        <dbReference type="ARBA" id="ARBA00023284"/>
    </source>
</evidence>
<keyword evidence="9 14" id="KW-0520">NAD</keyword>
<evidence type="ECO:0000256" key="9">
    <source>
        <dbReference type="ARBA" id="ARBA00023027"/>
    </source>
</evidence>
<evidence type="ECO:0000256" key="12">
    <source>
        <dbReference type="ARBA" id="ARBA00049187"/>
    </source>
</evidence>
<dbReference type="PANTHER" id="PTHR22912:SF160">
    <property type="entry name" value="DIHYDROLIPOYL DEHYDROGENASE"/>
    <property type="match status" value="1"/>
</dbReference>
<dbReference type="EC" id="1.8.1.4" evidence="3 16"/>
<evidence type="ECO:0000256" key="8">
    <source>
        <dbReference type="ARBA" id="ARBA00023002"/>
    </source>
</evidence>
<dbReference type="InterPro" id="IPR004099">
    <property type="entry name" value="Pyr_nucl-diS_OxRdtase_dimer"/>
</dbReference>
<evidence type="ECO:0000313" key="19">
    <source>
        <dbReference type="EMBL" id="KGX87752.1"/>
    </source>
</evidence>
<dbReference type="STRING" id="1385512.N784_14165"/>
<proteinExistence type="inferred from homology"/>
<evidence type="ECO:0000256" key="16">
    <source>
        <dbReference type="RuleBase" id="RU003692"/>
    </source>
</evidence>
<dbReference type="Gene3D" id="3.30.390.30">
    <property type="match status" value="1"/>
</dbReference>
<reference evidence="19 20" key="1">
    <citation type="submission" date="2013-08" db="EMBL/GenBank/DDBJ databases">
        <authorList>
            <person name="Huang J."/>
            <person name="Wang G."/>
        </authorList>
    </citation>
    <scope>NUCLEOTIDE SEQUENCE [LARGE SCALE GENOMIC DNA]</scope>
    <source>
        <strain evidence="19 20">JSM 072002</strain>
    </source>
</reference>